<keyword evidence="2" id="KW-1185">Reference proteome</keyword>
<reference evidence="1 2" key="1">
    <citation type="submission" date="2018-08" db="EMBL/GenBank/DDBJ databases">
        <title>Mucilaginibacter terrae sp. nov., isolated from manganese diggings.</title>
        <authorList>
            <person name="Huang Y."/>
            <person name="Zhou Z."/>
        </authorList>
    </citation>
    <scope>NUCLEOTIDE SEQUENCE [LARGE SCALE GENOMIC DNA]</scope>
    <source>
        <strain evidence="1 2">ZH6</strain>
    </source>
</reference>
<dbReference type="AlphaFoldDB" id="A0A3E2NX86"/>
<evidence type="ECO:0000313" key="1">
    <source>
        <dbReference type="EMBL" id="RFZ85636.1"/>
    </source>
</evidence>
<dbReference type="RefSeq" id="WP_117382533.1">
    <property type="nucleotide sequence ID" value="NZ_QWDE01000001.1"/>
</dbReference>
<sequence>MYWYKPLKRYTLFAGGLLLLGSWYACKPEIKETGATLKYFDMKDFFRADSARLAAANKPVVKTVTHNGVTETKKLLIQNWGQEFGLFVSSDINKPAWKDSYTIQQNADSIVYQAKFPELKTRRLVIKKQDGKVISVSVLNNISNLLYNTTEKLMYVPGKYYQIEKDQKVKVMGANNYVVKGVF</sequence>
<gene>
    <name evidence="1" type="ORF">DYU05_08580</name>
</gene>
<proteinExistence type="predicted"/>
<dbReference type="Proteomes" id="UP000260823">
    <property type="component" value="Unassembled WGS sequence"/>
</dbReference>
<accession>A0A3E2NX86</accession>
<dbReference type="PROSITE" id="PS51257">
    <property type="entry name" value="PROKAR_LIPOPROTEIN"/>
    <property type="match status" value="1"/>
</dbReference>
<dbReference type="OrthoDB" id="794757at2"/>
<organism evidence="1 2">
    <name type="scientific">Mucilaginibacter terrenus</name>
    <dbReference type="NCBI Taxonomy" id="2482727"/>
    <lineage>
        <taxon>Bacteria</taxon>
        <taxon>Pseudomonadati</taxon>
        <taxon>Bacteroidota</taxon>
        <taxon>Sphingobacteriia</taxon>
        <taxon>Sphingobacteriales</taxon>
        <taxon>Sphingobacteriaceae</taxon>
        <taxon>Mucilaginibacter</taxon>
    </lineage>
</organism>
<dbReference type="EMBL" id="QWDE01000001">
    <property type="protein sequence ID" value="RFZ85636.1"/>
    <property type="molecule type" value="Genomic_DNA"/>
</dbReference>
<name>A0A3E2NX86_9SPHI</name>
<protein>
    <submittedName>
        <fullName evidence="1">Uncharacterized protein</fullName>
    </submittedName>
</protein>
<evidence type="ECO:0000313" key="2">
    <source>
        <dbReference type="Proteomes" id="UP000260823"/>
    </source>
</evidence>
<comment type="caution">
    <text evidence="1">The sequence shown here is derived from an EMBL/GenBank/DDBJ whole genome shotgun (WGS) entry which is preliminary data.</text>
</comment>